<dbReference type="PANTHER" id="PTHR38690:SF1">
    <property type="entry name" value="PROTEASE"/>
    <property type="match status" value="1"/>
</dbReference>
<dbReference type="InterPro" id="IPR011836">
    <property type="entry name" value="YhdP"/>
</dbReference>
<dbReference type="AlphaFoldDB" id="A0A0F5ZN25"/>
<dbReference type="PATRIC" id="fig|40324.63.peg.5205"/>
<feature type="domain" description="YhdP central" evidence="2">
    <location>
        <begin position="18"/>
        <end position="196"/>
    </location>
</feature>
<organism evidence="3 4">
    <name type="scientific">Stenotrophomonas maltophilia</name>
    <name type="common">Pseudomonas maltophilia</name>
    <name type="synonym">Xanthomonas maltophilia</name>
    <dbReference type="NCBI Taxonomy" id="40324"/>
    <lineage>
        <taxon>Bacteria</taxon>
        <taxon>Pseudomonadati</taxon>
        <taxon>Pseudomonadota</taxon>
        <taxon>Gammaproteobacteria</taxon>
        <taxon>Lysobacterales</taxon>
        <taxon>Lysobacteraceae</taxon>
        <taxon>Stenotrophomonas</taxon>
        <taxon>Stenotrophomonas maltophilia group</taxon>
    </lineage>
</organism>
<name>A0A0F5ZN25_STEMA</name>
<gene>
    <name evidence="3" type="ORF">VM57_14155</name>
</gene>
<protein>
    <recommendedName>
        <fullName evidence="2">YhdP central domain-containing protein</fullName>
    </recommendedName>
</protein>
<feature type="transmembrane region" description="Helical" evidence="1">
    <location>
        <begin position="222"/>
        <end position="241"/>
    </location>
</feature>
<accession>A0A0F5ZN25</accession>
<reference evidence="3 4" key="1">
    <citation type="submission" date="2015-03" db="EMBL/GenBank/DDBJ databases">
        <title>Draft genome of Stenotrophomonas maltophila isolated from urine specimen.</title>
        <authorList>
            <person name="Murugan N."/>
            <person name="Malathi J."/>
            <person name="Umashankar V."/>
            <person name="Madhavan H."/>
        </authorList>
    </citation>
    <scope>NUCLEOTIDE SEQUENCE [LARGE SCALE GENOMIC DNA]</scope>
    <source>
        <strain evidence="3 4">JMNMN1</strain>
    </source>
</reference>
<keyword evidence="1" id="KW-0812">Transmembrane</keyword>
<dbReference type="Proteomes" id="UP000243478">
    <property type="component" value="Unassembled WGS sequence"/>
</dbReference>
<dbReference type="PANTHER" id="PTHR38690">
    <property type="entry name" value="PROTEASE-RELATED"/>
    <property type="match status" value="1"/>
</dbReference>
<evidence type="ECO:0000313" key="3">
    <source>
        <dbReference type="EMBL" id="KKD57069.1"/>
    </source>
</evidence>
<evidence type="ECO:0000313" key="4">
    <source>
        <dbReference type="Proteomes" id="UP000243478"/>
    </source>
</evidence>
<dbReference type="InterPro" id="IPR025263">
    <property type="entry name" value="YhdP_central"/>
</dbReference>
<keyword evidence="1" id="KW-1133">Transmembrane helix</keyword>
<proteinExistence type="predicted"/>
<dbReference type="EMBL" id="JZRZ01000022">
    <property type="protein sequence ID" value="KKD57069.1"/>
    <property type="molecule type" value="Genomic_DNA"/>
</dbReference>
<evidence type="ECO:0000259" key="2">
    <source>
        <dbReference type="Pfam" id="PF13116"/>
    </source>
</evidence>
<sequence length="247" mass="26482">MADERAAAPATAKDPPSFIAACAVGLVGLALLVGTLSQLLPLAERHPDRIAAWLSERAGQPVHFDQLQTAWTRRGPLLQLKGLRIGAGQGLAIGEAEVLVSMYSGMLPGRSLTELRLRGLALDLQQDKDGRWSVRGLPKSDTGGDPLDALRRLGELQVIDGRLGVHAPGLGIDTTLPRIDLRLRVNGDRLRVGVRAWAQTDALPLTAVLDVDRARATGRPGWVPILLIPCLVAVAGSWWRAPARRQG</sequence>
<keyword evidence="1" id="KW-0472">Membrane</keyword>
<dbReference type="Pfam" id="PF13116">
    <property type="entry name" value="YhdP"/>
    <property type="match status" value="1"/>
</dbReference>
<feature type="transmembrane region" description="Helical" evidence="1">
    <location>
        <begin position="18"/>
        <end position="40"/>
    </location>
</feature>
<evidence type="ECO:0000256" key="1">
    <source>
        <dbReference type="SAM" id="Phobius"/>
    </source>
</evidence>
<comment type="caution">
    <text evidence="3">The sequence shown here is derived from an EMBL/GenBank/DDBJ whole genome shotgun (WGS) entry which is preliminary data.</text>
</comment>